<comment type="cofactor">
    <cofactor evidence="10">
        <name>[4Fe-4S] cluster</name>
        <dbReference type="ChEBI" id="CHEBI:49883"/>
    </cofactor>
    <text evidence="10">Binds 1 [4Fe-4S] cluster per subunit.</text>
</comment>
<dbReference type="UniPathway" id="UPA00048">
    <property type="reaction ID" value="UER00071"/>
</dbReference>
<dbReference type="EMBL" id="AP018042">
    <property type="protein sequence ID" value="BAX81141.1"/>
    <property type="molecule type" value="Genomic_DNA"/>
</dbReference>
<keyword evidence="8 10" id="KW-0100">Branched-chain amino acid biosynthesis</keyword>
<keyword evidence="6 10" id="KW-0411">Iron-sulfur</keyword>
<feature type="binding site" evidence="10">
    <location>
        <position position="349"/>
    </location>
    <ligand>
        <name>[4Fe-4S] cluster</name>
        <dbReference type="ChEBI" id="CHEBI:49883"/>
    </ligand>
</feature>
<dbReference type="InterPro" id="IPR000573">
    <property type="entry name" value="AconitaseA/IPMdHydase_ssu_swvl"/>
</dbReference>
<dbReference type="NCBIfam" id="NF001614">
    <property type="entry name" value="PRK00402.1"/>
    <property type="match status" value="1"/>
</dbReference>
<reference evidence="14" key="2">
    <citation type="journal article" date="2020" name="Antonie Van Leeuwenhoek">
        <title>Labilibaculum antarcticum sp. nov., a novel facultative anaerobic, psychrotorelant bacterium isolated from marine sediment of Antarctica.</title>
        <authorList>
            <person name="Watanabe M."/>
            <person name="Kojima H."/>
            <person name="Fukui M."/>
        </authorList>
    </citation>
    <scope>NUCLEOTIDE SEQUENCE [LARGE SCALE GENOMIC DNA]</scope>
    <source>
        <strain evidence="14">SPP2</strain>
    </source>
</reference>
<dbReference type="InterPro" id="IPR011827">
    <property type="entry name" value="LeuD_type2/HacB/DmdB"/>
</dbReference>
<dbReference type="Proteomes" id="UP000218267">
    <property type="component" value="Chromosome"/>
</dbReference>
<reference evidence="13 14" key="1">
    <citation type="journal article" date="2018" name="Mar. Genomics">
        <title>Complete genome sequence of Marinifilaceae bacterium strain SPP2, isolated from the Antarctic marine sediment.</title>
        <authorList>
            <person name="Watanabe M."/>
            <person name="Kojima H."/>
            <person name="Fukui M."/>
        </authorList>
    </citation>
    <scope>NUCLEOTIDE SEQUENCE [LARGE SCALE GENOMIC DNA]</scope>
    <source>
        <strain evidence="13 14">SPP2</strain>
    </source>
</reference>
<dbReference type="Pfam" id="PF00694">
    <property type="entry name" value="Aconitase_C"/>
    <property type="match status" value="1"/>
</dbReference>
<gene>
    <name evidence="10" type="primary">leuC</name>
    <name evidence="13" type="ORF">ALGA_2834</name>
</gene>
<dbReference type="GO" id="GO:0009098">
    <property type="term" value="P:L-leucine biosynthetic process"/>
    <property type="evidence" value="ECO:0007669"/>
    <property type="project" value="UniProtKB-UniRule"/>
</dbReference>
<evidence type="ECO:0000313" key="13">
    <source>
        <dbReference type="EMBL" id="BAX81141.1"/>
    </source>
</evidence>
<dbReference type="InterPro" id="IPR001030">
    <property type="entry name" value="Acoase/IPM_deHydtase_lsu_aba"/>
</dbReference>
<evidence type="ECO:0000256" key="7">
    <source>
        <dbReference type="ARBA" id="ARBA00023239"/>
    </source>
</evidence>
<dbReference type="SUPFAM" id="SSF53732">
    <property type="entry name" value="Aconitase iron-sulfur domain"/>
    <property type="match status" value="1"/>
</dbReference>
<keyword evidence="3 10" id="KW-0004">4Fe-4S</keyword>
<dbReference type="CDD" id="cd01583">
    <property type="entry name" value="IPMI"/>
    <property type="match status" value="1"/>
</dbReference>
<dbReference type="InterPro" id="IPR018136">
    <property type="entry name" value="Aconitase_4Fe-4S_BS"/>
</dbReference>
<evidence type="ECO:0000256" key="10">
    <source>
        <dbReference type="HAMAP-Rule" id="MF_01027"/>
    </source>
</evidence>
<comment type="similarity">
    <text evidence="10">Belongs to the aconitase/IPM isomerase family. LeuC type 2 subfamily.</text>
</comment>
<dbReference type="Pfam" id="PF00330">
    <property type="entry name" value="Aconitase"/>
    <property type="match status" value="1"/>
</dbReference>
<organism evidence="13 14">
    <name type="scientific">Labilibaculum antarcticum</name>
    <dbReference type="NCBI Taxonomy" id="1717717"/>
    <lineage>
        <taxon>Bacteria</taxon>
        <taxon>Pseudomonadati</taxon>
        <taxon>Bacteroidota</taxon>
        <taxon>Bacteroidia</taxon>
        <taxon>Marinilabiliales</taxon>
        <taxon>Marinifilaceae</taxon>
        <taxon>Labilibaculum</taxon>
    </lineage>
</organism>
<comment type="subunit">
    <text evidence="10">Heterodimer of LeuC and LeuD.</text>
</comment>
<evidence type="ECO:0000256" key="2">
    <source>
        <dbReference type="ARBA" id="ARBA00022430"/>
    </source>
</evidence>
<keyword evidence="7 10" id="KW-0456">Lyase</keyword>
<dbReference type="NCBIfam" id="TIGR02086">
    <property type="entry name" value="IPMI_arch"/>
    <property type="match status" value="1"/>
</dbReference>
<dbReference type="InterPro" id="IPR015931">
    <property type="entry name" value="Acnase/IPM_dHydase_lsu_aba_1/3"/>
</dbReference>
<evidence type="ECO:0000256" key="6">
    <source>
        <dbReference type="ARBA" id="ARBA00023014"/>
    </source>
</evidence>
<dbReference type="NCBIfam" id="TIGR02087">
    <property type="entry name" value="LEUD_arch"/>
    <property type="match status" value="1"/>
</dbReference>
<dbReference type="GO" id="GO:0051539">
    <property type="term" value="F:4 iron, 4 sulfur cluster binding"/>
    <property type="evidence" value="ECO:0007669"/>
    <property type="project" value="UniProtKB-KW"/>
</dbReference>
<accession>A0A1Y1CPH1</accession>
<dbReference type="Gene3D" id="3.30.499.10">
    <property type="entry name" value="Aconitase, domain 3"/>
    <property type="match status" value="2"/>
</dbReference>
<dbReference type="PANTHER" id="PTHR43822">
    <property type="entry name" value="HOMOACONITASE, MITOCHONDRIAL-RELATED"/>
    <property type="match status" value="1"/>
</dbReference>
<dbReference type="AlphaFoldDB" id="A0A1Y1CPH1"/>
<dbReference type="NCBIfam" id="TIGR01343">
    <property type="entry name" value="hacA_fam"/>
    <property type="match status" value="1"/>
</dbReference>
<comment type="pathway">
    <text evidence="1">Carbohydrate metabolism; tricarboxylic acid cycle; isocitrate from oxaloacetate: step 2/2.</text>
</comment>
<dbReference type="HAMAP" id="MF_01027">
    <property type="entry name" value="LeuC_type2"/>
    <property type="match status" value="1"/>
</dbReference>
<dbReference type="Gene3D" id="3.20.19.10">
    <property type="entry name" value="Aconitase, domain 4"/>
    <property type="match status" value="1"/>
</dbReference>
<keyword evidence="14" id="KW-1185">Reference proteome</keyword>
<proteinExistence type="inferred from homology"/>
<dbReference type="PANTHER" id="PTHR43822:SF2">
    <property type="entry name" value="HOMOACONITASE, MITOCHONDRIAL"/>
    <property type="match status" value="1"/>
</dbReference>
<dbReference type="InterPro" id="IPR006251">
    <property type="entry name" value="Homoacnase/IPMdehydase_lsu"/>
</dbReference>
<evidence type="ECO:0000256" key="3">
    <source>
        <dbReference type="ARBA" id="ARBA00022485"/>
    </source>
</evidence>
<dbReference type="PROSITE" id="PS00450">
    <property type="entry name" value="ACONITASE_1"/>
    <property type="match status" value="1"/>
</dbReference>
<evidence type="ECO:0000259" key="11">
    <source>
        <dbReference type="Pfam" id="PF00330"/>
    </source>
</evidence>
<comment type="catalytic activity">
    <reaction evidence="9">
        <text>citrate = D-threo-isocitrate</text>
        <dbReference type="Rhea" id="RHEA:10336"/>
        <dbReference type="ChEBI" id="CHEBI:15562"/>
        <dbReference type="ChEBI" id="CHEBI:16947"/>
        <dbReference type="EC" id="4.2.1.3"/>
    </reaction>
</comment>
<keyword evidence="2 10" id="KW-0432">Leucine biosynthesis</keyword>
<dbReference type="InterPro" id="IPR050067">
    <property type="entry name" value="IPM_dehydratase_rel_enz"/>
</dbReference>
<feature type="binding site" evidence="10">
    <location>
        <position position="346"/>
    </location>
    <ligand>
        <name>[4Fe-4S] cluster</name>
        <dbReference type="ChEBI" id="CHEBI:49883"/>
    </ligand>
</feature>
<dbReference type="InterPro" id="IPR015928">
    <property type="entry name" value="Aconitase/3IPM_dehydase_swvl"/>
</dbReference>
<dbReference type="UniPathway" id="UPA00223">
    <property type="reaction ID" value="UER00718"/>
</dbReference>
<dbReference type="GO" id="GO:0046872">
    <property type="term" value="F:metal ion binding"/>
    <property type="evidence" value="ECO:0007669"/>
    <property type="project" value="UniProtKB-KW"/>
</dbReference>
<feature type="domain" description="Aconitase A/isopropylmalate dehydratase small subunit swivel" evidence="12">
    <location>
        <begin position="483"/>
        <end position="536"/>
    </location>
</feature>
<dbReference type="GO" id="GO:0006099">
    <property type="term" value="P:tricarboxylic acid cycle"/>
    <property type="evidence" value="ECO:0007669"/>
    <property type="project" value="UniProtKB-UniPathway"/>
</dbReference>
<keyword evidence="4 10" id="KW-0479">Metal-binding</keyword>
<dbReference type="GO" id="GO:0003994">
    <property type="term" value="F:aconitate hydratase activity"/>
    <property type="evidence" value="ECO:0007669"/>
    <property type="project" value="UniProtKB-EC"/>
</dbReference>
<sequence length="593" mass="64449">MQNFTFVEKVLWAKCGSIVFKTPDIVLTHDNTVSIKKTFENMGGEKVKNPDQLLVVLDHNAPPTNAKLATDYQTVRELVQEQGIKKFYDAGSGICHQIMSYHAKPGMIIVGSDSHTCTAGAFNALAVGIDRTEAAGLWKRSETWFRVPESIKITLNGQLPEGVYAKDLSLWIIGMIGSAGANYMSIEYHGDGVKNLSISERMTLANLASEMGAKNAVFPPDQVLEAFYGEKVKGIWADEGARYFKEYEIDLSDLVPLVAAPHHVDNVKSIAEVKGVKLNQGLIGTCTNGRLEDLRIAAKILDGKQVAAGFQLLVAPASKEIYLDAIKEGIITKLMKAGATILGSSCGPCLGTGQGIPADGFTVISTANRNFLGRMGNKNAQIYLASPATVACSALTGEITDPRTDASYQIKFPFQKEQNATILIQESDNRKSNGVWDYSDVDHLNTDQMFAGNLTYEVLSSDPAGIHPHLFKGFDDSFAGRVEEGDILIGGENFGCGSSREHPAVGLAHAGVRAVVVKSVNRIFYRSAINQGLLLIVSREIVGSYQKNDVLTLDFQEGVVHIGEKRFEIPALPDKLQQIIKSKGLVNWVRTVI</sequence>
<evidence type="ECO:0000256" key="1">
    <source>
        <dbReference type="ARBA" id="ARBA00004717"/>
    </source>
</evidence>
<dbReference type="SUPFAM" id="SSF52016">
    <property type="entry name" value="LeuD/IlvD-like"/>
    <property type="match status" value="1"/>
</dbReference>
<evidence type="ECO:0000256" key="8">
    <source>
        <dbReference type="ARBA" id="ARBA00023304"/>
    </source>
</evidence>
<name>A0A1Y1CPH1_9BACT</name>
<keyword evidence="10" id="KW-0028">Amino-acid biosynthesis</keyword>
<comment type="catalytic activity">
    <reaction evidence="10">
        <text>(2R,3S)-3-isopropylmalate = (2S)-2-isopropylmalate</text>
        <dbReference type="Rhea" id="RHEA:32287"/>
        <dbReference type="ChEBI" id="CHEBI:1178"/>
        <dbReference type="ChEBI" id="CHEBI:35121"/>
        <dbReference type="EC" id="4.2.1.33"/>
    </reaction>
</comment>
<dbReference type="PRINTS" id="PR00415">
    <property type="entry name" value="ACONITASE"/>
</dbReference>
<comment type="pathway">
    <text evidence="10">Amino-acid biosynthesis; L-leucine biosynthesis; L-leucine from 3-methyl-2-oxobutanoate: step 2/4.</text>
</comment>
<protein>
    <recommendedName>
        <fullName evidence="10">3-isopropylmalate dehydratase large subunit</fullName>
        <ecNumber evidence="10">4.2.1.33</ecNumber>
    </recommendedName>
    <alternativeName>
        <fullName evidence="10">Alpha-IPM isomerase</fullName>
        <shortName evidence="10">IPMI</shortName>
    </alternativeName>
    <alternativeName>
        <fullName evidence="10">Isopropylmalate isomerase</fullName>
    </alternativeName>
</protein>
<dbReference type="InterPro" id="IPR033941">
    <property type="entry name" value="IPMI_cat"/>
</dbReference>
<dbReference type="KEGG" id="mbas:ALGA_2834"/>
<evidence type="ECO:0000256" key="9">
    <source>
        <dbReference type="ARBA" id="ARBA00023501"/>
    </source>
</evidence>
<keyword evidence="5 10" id="KW-0408">Iron</keyword>
<dbReference type="GO" id="GO:0003861">
    <property type="term" value="F:3-isopropylmalate dehydratase activity"/>
    <property type="evidence" value="ECO:0007669"/>
    <property type="project" value="UniProtKB-UniRule"/>
</dbReference>
<evidence type="ECO:0000259" key="12">
    <source>
        <dbReference type="Pfam" id="PF00694"/>
    </source>
</evidence>
<dbReference type="EC" id="4.2.1.33" evidence="10"/>
<feature type="domain" description="Aconitase/3-isopropylmalate dehydratase large subunit alpha/beta/alpha" evidence="11">
    <location>
        <begin position="17"/>
        <end position="272"/>
    </location>
</feature>
<feature type="binding site" evidence="10">
    <location>
        <position position="286"/>
    </location>
    <ligand>
        <name>[4Fe-4S] cluster</name>
        <dbReference type="ChEBI" id="CHEBI:49883"/>
    </ligand>
</feature>
<comment type="function">
    <text evidence="10">Catalyzes the isomerization between 2-isopropylmalate and 3-isopropylmalate, via the formation of 2-isopropylmaleate.</text>
</comment>
<evidence type="ECO:0000313" key="14">
    <source>
        <dbReference type="Proteomes" id="UP000218267"/>
    </source>
</evidence>
<dbReference type="RefSeq" id="WP_162845449.1">
    <property type="nucleotide sequence ID" value="NZ_AP018042.1"/>
</dbReference>
<dbReference type="InterPro" id="IPR011826">
    <property type="entry name" value="HAcnase/IPMdehydase_lsu_prok"/>
</dbReference>
<evidence type="ECO:0000256" key="4">
    <source>
        <dbReference type="ARBA" id="ARBA00022723"/>
    </source>
</evidence>
<dbReference type="PROSITE" id="PS01244">
    <property type="entry name" value="ACONITASE_2"/>
    <property type="match status" value="1"/>
</dbReference>
<evidence type="ECO:0000256" key="5">
    <source>
        <dbReference type="ARBA" id="ARBA00023004"/>
    </source>
</evidence>
<dbReference type="InterPro" id="IPR036008">
    <property type="entry name" value="Aconitase_4Fe-4S_dom"/>
</dbReference>